<sequence>MVSESILDISLDFPVVIQSSGIAAYGGVVIFSYATNLGSCTMTHAESWAILLGIKLA</sequence>
<proteinExistence type="predicted"/>
<gene>
    <name evidence="1" type="ordered locus">MTR_6g086030</name>
</gene>
<dbReference type="AlphaFoldDB" id="G7KNF7"/>
<keyword evidence="1" id="KW-0472">Membrane</keyword>
<evidence type="ECO:0000313" key="3">
    <source>
        <dbReference type="Proteomes" id="UP000002051"/>
    </source>
</evidence>
<protein>
    <submittedName>
        <fullName evidence="1">Transmembrane protein, putative</fullName>
    </submittedName>
</protein>
<evidence type="ECO:0000313" key="1">
    <source>
        <dbReference type="EMBL" id="AES76711.1"/>
    </source>
</evidence>
<reference evidence="2" key="3">
    <citation type="submission" date="2015-04" db="UniProtKB">
        <authorList>
            <consortium name="EnsemblPlants"/>
        </authorList>
    </citation>
    <scope>IDENTIFICATION</scope>
    <source>
        <strain evidence="2">cv. Jemalong A17</strain>
    </source>
</reference>
<dbReference type="EMBL" id="CM001222">
    <property type="protein sequence ID" value="AES76711.1"/>
    <property type="molecule type" value="Genomic_DNA"/>
</dbReference>
<dbReference type="PaxDb" id="3880-AES76711"/>
<organism evidence="1 3">
    <name type="scientific">Medicago truncatula</name>
    <name type="common">Barrel medic</name>
    <name type="synonym">Medicago tribuloides</name>
    <dbReference type="NCBI Taxonomy" id="3880"/>
    <lineage>
        <taxon>Eukaryota</taxon>
        <taxon>Viridiplantae</taxon>
        <taxon>Streptophyta</taxon>
        <taxon>Embryophyta</taxon>
        <taxon>Tracheophyta</taxon>
        <taxon>Spermatophyta</taxon>
        <taxon>Magnoliopsida</taxon>
        <taxon>eudicotyledons</taxon>
        <taxon>Gunneridae</taxon>
        <taxon>Pentapetalae</taxon>
        <taxon>rosids</taxon>
        <taxon>fabids</taxon>
        <taxon>Fabales</taxon>
        <taxon>Fabaceae</taxon>
        <taxon>Papilionoideae</taxon>
        <taxon>50 kb inversion clade</taxon>
        <taxon>NPAAA clade</taxon>
        <taxon>Hologalegina</taxon>
        <taxon>IRL clade</taxon>
        <taxon>Trifolieae</taxon>
        <taxon>Medicago</taxon>
    </lineage>
</organism>
<evidence type="ECO:0000313" key="2">
    <source>
        <dbReference type="EnsemblPlants" id="AES76711"/>
    </source>
</evidence>
<keyword evidence="1" id="KW-0812">Transmembrane</keyword>
<dbReference type="HOGENOM" id="CLU_2999517_0_0_1"/>
<dbReference type="EnsemblPlants" id="AES76711">
    <property type="protein sequence ID" value="AES76711"/>
    <property type="gene ID" value="MTR_6g086030"/>
</dbReference>
<dbReference type="Proteomes" id="UP000002051">
    <property type="component" value="Chromosome 6"/>
</dbReference>
<reference evidence="1 3" key="2">
    <citation type="journal article" date="2014" name="BMC Genomics">
        <title>An improved genome release (version Mt4.0) for the model legume Medicago truncatula.</title>
        <authorList>
            <person name="Tang H."/>
            <person name="Krishnakumar V."/>
            <person name="Bidwell S."/>
            <person name="Rosen B."/>
            <person name="Chan A."/>
            <person name="Zhou S."/>
            <person name="Gentzbittel L."/>
            <person name="Childs K.L."/>
            <person name="Yandell M."/>
            <person name="Gundlach H."/>
            <person name="Mayer K.F."/>
            <person name="Schwartz D.C."/>
            <person name="Town C.D."/>
        </authorList>
    </citation>
    <scope>GENOME REANNOTATION</scope>
    <source>
        <strain evidence="2 3">cv. Jemalong A17</strain>
    </source>
</reference>
<name>G7KNF7_MEDTR</name>
<keyword evidence="3" id="KW-1185">Reference proteome</keyword>
<reference evidence="1 3" key="1">
    <citation type="journal article" date="2011" name="Nature">
        <title>The Medicago genome provides insight into the evolution of rhizobial symbioses.</title>
        <authorList>
            <person name="Young N.D."/>
            <person name="Debelle F."/>
            <person name="Oldroyd G.E."/>
            <person name="Geurts R."/>
            <person name="Cannon S.B."/>
            <person name="Udvardi M.K."/>
            <person name="Benedito V.A."/>
            <person name="Mayer K.F."/>
            <person name="Gouzy J."/>
            <person name="Schoof H."/>
            <person name="Van de Peer Y."/>
            <person name="Proost S."/>
            <person name="Cook D.R."/>
            <person name="Meyers B.C."/>
            <person name="Spannagl M."/>
            <person name="Cheung F."/>
            <person name="De Mita S."/>
            <person name="Krishnakumar V."/>
            <person name="Gundlach H."/>
            <person name="Zhou S."/>
            <person name="Mudge J."/>
            <person name="Bharti A.K."/>
            <person name="Murray J.D."/>
            <person name="Naoumkina M.A."/>
            <person name="Rosen B."/>
            <person name="Silverstein K.A."/>
            <person name="Tang H."/>
            <person name="Rombauts S."/>
            <person name="Zhao P.X."/>
            <person name="Zhou P."/>
            <person name="Barbe V."/>
            <person name="Bardou P."/>
            <person name="Bechner M."/>
            <person name="Bellec A."/>
            <person name="Berger A."/>
            <person name="Berges H."/>
            <person name="Bidwell S."/>
            <person name="Bisseling T."/>
            <person name="Choisne N."/>
            <person name="Couloux A."/>
            <person name="Denny R."/>
            <person name="Deshpande S."/>
            <person name="Dai X."/>
            <person name="Doyle J.J."/>
            <person name="Dudez A.M."/>
            <person name="Farmer A.D."/>
            <person name="Fouteau S."/>
            <person name="Franken C."/>
            <person name="Gibelin C."/>
            <person name="Gish J."/>
            <person name="Goldstein S."/>
            <person name="Gonzalez A.J."/>
            <person name="Green P.J."/>
            <person name="Hallab A."/>
            <person name="Hartog M."/>
            <person name="Hua A."/>
            <person name="Humphray S.J."/>
            <person name="Jeong D.H."/>
            <person name="Jing Y."/>
            <person name="Jocker A."/>
            <person name="Kenton S.M."/>
            <person name="Kim D.J."/>
            <person name="Klee K."/>
            <person name="Lai H."/>
            <person name="Lang C."/>
            <person name="Lin S."/>
            <person name="Macmil S.L."/>
            <person name="Magdelenat G."/>
            <person name="Matthews L."/>
            <person name="McCorrison J."/>
            <person name="Monaghan E.L."/>
            <person name="Mun J.H."/>
            <person name="Najar F.Z."/>
            <person name="Nicholson C."/>
            <person name="Noirot C."/>
            <person name="O'Bleness M."/>
            <person name="Paule C.R."/>
            <person name="Poulain J."/>
            <person name="Prion F."/>
            <person name="Qin B."/>
            <person name="Qu C."/>
            <person name="Retzel E.F."/>
            <person name="Riddle C."/>
            <person name="Sallet E."/>
            <person name="Samain S."/>
            <person name="Samson N."/>
            <person name="Sanders I."/>
            <person name="Saurat O."/>
            <person name="Scarpelli C."/>
            <person name="Schiex T."/>
            <person name="Segurens B."/>
            <person name="Severin A.J."/>
            <person name="Sherrier D.J."/>
            <person name="Shi R."/>
            <person name="Sims S."/>
            <person name="Singer S.R."/>
            <person name="Sinharoy S."/>
            <person name="Sterck L."/>
            <person name="Viollet A."/>
            <person name="Wang B.B."/>
            <person name="Wang K."/>
            <person name="Wang M."/>
            <person name="Wang X."/>
            <person name="Warfsmann J."/>
            <person name="Weissenbach J."/>
            <person name="White D.D."/>
            <person name="White J.D."/>
            <person name="Wiley G.B."/>
            <person name="Wincker P."/>
            <person name="Xing Y."/>
            <person name="Yang L."/>
            <person name="Yao Z."/>
            <person name="Ying F."/>
            <person name="Zhai J."/>
            <person name="Zhou L."/>
            <person name="Zuber A."/>
            <person name="Denarie J."/>
            <person name="Dixon R.A."/>
            <person name="May G.D."/>
            <person name="Schwartz D.C."/>
            <person name="Rogers J."/>
            <person name="Quetier F."/>
            <person name="Town C.D."/>
            <person name="Roe B.A."/>
        </authorList>
    </citation>
    <scope>NUCLEOTIDE SEQUENCE [LARGE SCALE GENOMIC DNA]</scope>
    <source>
        <strain evidence="1">A17</strain>
        <strain evidence="2 3">cv. Jemalong A17</strain>
    </source>
</reference>
<accession>G7KNF7</accession>